<reference evidence="6" key="2">
    <citation type="journal article" date="2020" name="Microorganisms">
        <title>Osmotic Adaptation and Compatible Solute Biosynthesis of Phototrophic Bacteria as Revealed from Genome Analyses.</title>
        <authorList>
            <person name="Imhoff J.F."/>
            <person name="Rahn T."/>
            <person name="Kunzel S."/>
            <person name="Keller A."/>
            <person name="Neulinger S.C."/>
        </authorList>
    </citation>
    <scope>NUCLEOTIDE SEQUENCE</scope>
    <source>
        <strain evidence="6">DSM 11080</strain>
    </source>
</reference>
<dbReference type="InterPro" id="IPR005631">
    <property type="entry name" value="SDH"/>
</dbReference>
<comment type="subcellular location">
    <subcellularLocation>
        <location evidence="1">Cytoplasm</location>
    </subcellularLocation>
</comment>
<dbReference type="Proteomes" id="UP001296776">
    <property type="component" value="Unassembled WGS sequence"/>
</dbReference>
<dbReference type="PANTHER" id="PTHR39585">
    <property type="entry name" value="FAD ASSEMBLY FACTOR SDHE"/>
    <property type="match status" value="1"/>
</dbReference>
<evidence type="ECO:0000256" key="2">
    <source>
        <dbReference type="ARBA" id="ARBA00008571"/>
    </source>
</evidence>
<evidence type="ECO:0000256" key="4">
    <source>
        <dbReference type="ARBA" id="ARBA00022490"/>
    </source>
</evidence>
<evidence type="ECO:0000313" key="6">
    <source>
        <dbReference type="EMBL" id="MBK1703767.1"/>
    </source>
</evidence>
<sequence length="79" mass="9026">MRLRWQCRRGMLELDLLLNRFLDSGYAALDGQGRADFVRLLGYSDQILQDWLVGQAVPADPALCRLITAIQHAMRAREP</sequence>
<dbReference type="GO" id="GO:0005737">
    <property type="term" value="C:cytoplasm"/>
    <property type="evidence" value="ECO:0007669"/>
    <property type="project" value="UniProtKB-SubCell"/>
</dbReference>
<dbReference type="InterPro" id="IPR050531">
    <property type="entry name" value="SdhE_FAD_assembly_factor"/>
</dbReference>
<comment type="similarity">
    <text evidence="2">Belongs to the SdhE FAD assembly factor family.</text>
</comment>
<evidence type="ECO:0000256" key="1">
    <source>
        <dbReference type="ARBA" id="ARBA00004496"/>
    </source>
</evidence>
<dbReference type="Pfam" id="PF03937">
    <property type="entry name" value="Sdh5"/>
    <property type="match status" value="1"/>
</dbReference>
<dbReference type="SUPFAM" id="SSF109910">
    <property type="entry name" value="YgfY-like"/>
    <property type="match status" value="1"/>
</dbReference>
<evidence type="ECO:0000313" key="7">
    <source>
        <dbReference type="Proteomes" id="UP001296776"/>
    </source>
</evidence>
<dbReference type="Gene3D" id="1.10.150.250">
    <property type="entry name" value="Flavinator of succinate dehydrogenase"/>
    <property type="match status" value="1"/>
</dbReference>
<protein>
    <recommendedName>
        <fullName evidence="3">FAD assembly factor SdhE</fullName>
    </recommendedName>
</protein>
<dbReference type="PANTHER" id="PTHR39585:SF1">
    <property type="entry name" value="FAD ASSEMBLY FACTOR SDHE"/>
    <property type="match status" value="1"/>
</dbReference>
<dbReference type="InterPro" id="IPR036714">
    <property type="entry name" value="SDH_sf"/>
</dbReference>
<keyword evidence="7" id="KW-1185">Reference proteome</keyword>
<reference evidence="6" key="1">
    <citation type="submission" date="2017-08" db="EMBL/GenBank/DDBJ databases">
        <authorList>
            <person name="Imhoff J.F."/>
            <person name="Rahn T."/>
            <person name="Kuenzel S."/>
            <person name="Neulinger S.C."/>
        </authorList>
    </citation>
    <scope>NUCLEOTIDE SEQUENCE</scope>
    <source>
        <strain evidence="6">DSM 11080</strain>
    </source>
</reference>
<evidence type="ECO:0000256" key="3">
    <source>
        <dbReference type="ARBA" id="ARBA00019418"/>
    </source>
</evidence>
<dbReference type="EMBL" id="NRSJ01000005">
    <property type="protein sequence ID" value="MBK1703767.1"/>
    <property type="molecule type" value="Genomic_DNA"/>
</dbReference>
<keyword evidence="5" id="KW-0143">Chaperone</keyword>
<evidence type="ECO:0000256" key="5">
    <source>
        <dbReference type="ARBA" id="ARBA00023186"/>
    </source>
</evidence>
<organism evidence="6 7">
    <name type="scientific">Halochromatium glycolicum</name>
    <dbReference type="NCBI Taxonomy" id="85075"/>
    <lineage>
        <taxon>Bacteria</taxon>
        <taxon>Pseudomonadati</taxon>
        <taxon>Pseudomonadota</taxon>
        <taxon>Gammaproteobacteria</taxon>
        <taxon>Chromatiales</taxon>
        <taxon>Chromatiaceae</taxon>
        <taxon>Halochromatium</taxon>
    </lineage>
</organism>
<keyword evidence="4" id="KW-0963">Cytoplasm</keyword>
<comment type="caution">
    <text evidence="6">The sequence shown here is derived from an EMBL/GenBank/DDBJ whole genome shotgun (WGS) entry which is preliminary data.</text>
</comment>
<dbReference type="AlphaFoldDB" id="A0AAJ0U2T5"/>
<proteinExistence type="inferred from homology"/>
<dbReference type="GO" id="GO:0006105">
    <property type="term" value="P:succinate metabolic process"/>
    <property type="evidence" value="ECO:0007669"/>
    <property type="project" value="TreeGrafter"/>
</dbReference>
<name>A0AAJ0U2T5_9GAMM</name>
<gene>
    <name evidence="6" type="ORF">CKO40_04220</name>
</gene>
<accession>A0AAJ0U2T5</accession>